<dbReference type="Proteomes" id="UP000219422">
    <property type="component" value="Chromosome"/>
</dbReference>
<name>A0A291MZM9_SPHYA</name>
<organism evidence="1 2">
    <name type="scientific">Sphingobium yanoikuyae</name>
    <name type="common">Sphingomonas yanoikuyae</name>
    <dbReference type="NCBI Taxonomy" id="13690"/>
    <lineage>
        <taxon>Bacteria</taxon>
        <taxon>Pseudomonadati</taxon>
        <taxon>Pseudomonadota</taxon>
        <taxon>Alphaproteobacteria</taxon>
        <taxon>Sphingomonadales</taxon>
        <taxon>Sphingomonadaceae</taxon>
        <taxon>Sphingobium</taxon>
    </lineage>
</organism>
<dbReference type="EMBL" id="CP023741">
    <property type="protein sequence ID" value="ATI80562.1"/>
    <property type="molecule type" value="Genomic_DNA"/>
</dbReference>
<dbReference type="Pfam" id="PF22284">
    <property type="entry name" value="DUF6961"/>
    <property type="match status" value="1"/>
</dbReference>
<sequence>MRQDEVMLGAAVMLLRRHGDQAALKVAQHIGELAAYGDATGIAAWKAIARHLDAILNSRPLQ</sequence>
<protein>
    <submittedName>
        <fullName evidence="1">Uncharacterized protein</fullName>
    </submittedName>
</protein>
<evidence type="ECO:0000313" key="1">
    <source>
        <dbReference type="EMBL" id="ATI80562.1"/>
    </source>
</evidence>
<gene>
    <name evidence="1" type="ORF">A6768_11540</name>
</gene>
<dbReference type="AlphaFoldDB" id="A0A291MZM9"/>
<accession>A0A291MZM9</accession>
<evidence type="ECO:0000313" key="2">
    <source>
        <dbReference type="Proteomes" id="UP000219422"/>
    </source>
</evidence>
<reference evidence="1 2" key="1">
    <citation type="submission" date="2017-10" db="EMBL/GenBank/DDBJ databases">
        <title>Sphingobium yanoikuyae S72.</title>
        <authorList>
            <person name="Sanchez E."/>
            <person name="Bustos P."/>
            <person name="Mendoza P."/>
            <person name="Guo X."/>
            <person name="Mendoza A."/>
        </authorList>
    </citation>
    <scope>NUCLEOTIDE SEQUENCE [LARGE SCALE GENOMIC DNA]</scope>
    <source>
        <strain evidence="1 2">S72</strain>
    </source>
</reference>
<dbReference type="InterPro" id="IPR054234">
    <property type="entry name" value="DUF6961"/>
</dbReference>
<dbReference type="KEGG" id="sya:A6768_11540"/>
<proteinExistence type="predicted"/>